<gene>
    <name evidence="1" type="ORF">ACFOUW_32050</name>
</gene>
<comment type="caution">
    <text evidence="1">The sequence shown here is derived from an EMBL/GenBank/DDBJ whole genome shotgun (WGS) entry which is preliminary data.</text>
</comment>
<dbReference type="EMBL" id="JBHRZH010000039">
    <property type="protein sequence ID" value="MFC3765504.1"/>
    <property type="molecule type" value="Genomic_DNA"/>
</dbReference>
<evidence type="ECO:0000313" key="2">
    <source>
        <dbReference type="Proteomes" id="UP001595699"/>
    </source>
</evidence>
<keyword evidence="2" id="KW-1185">Reference proteome</keyword>
<reference evidence="2" key="1">
    <citation type="journal article" date="2019" name="Int. J. Syst. Evol. Microbiol.">
        <title>The Global Catalogue of Microorganisms (GCM) 10K type strain sequencing project: providing services to taxonomists for standard genome sequencing and annotation.</title>
        <authorList>
            <consortium name="The Broad Institute Genomics Platform"/>
            <consortium name="The Broad Institute Genome Sequencing Center for Infectious Disease"/>
            <person name="Wu L."/>
            <person name="Ma J."/>
        </authorList>
    </citation>
    <scope>NUCLEOTIDE SEQUENCE [LARGE SCALE GENOMIC DNA]</scope>
    <source>
        <strain evidence="2">CGMCC 4.7241</strain>
    </source>
</reference>
<sequence>MNVSVLVPADRIGAFQVALGTFHQTKTFPVASPGSTGDQWRRLSVEVGEVGVFYHEFGRWLA</sequence>
<protein>
    <submittedName>
        <fullName evidence="1">Uncharacterized protein</fullName>
    </submittedName>
</protein>
<accession>A0ABV7YNA9</accession>
<organism evidence="1 2">
    <name type="scientific">Tenggerimyces flavus</name>
    <dbReference type="NCBI Taxonomy" id="1708749"/>
    <lineage>
        <taxon>Bacteria</taxon>
        <taxon>Bacillati</taxon>
        <taxon>Actinomycetota</taxon>
        <taxon>Actinomycetes</taxon>
        <taxon>Propionibacteriales</taxon>
        <taxon>Nocardioidaceae</taxon>
        <taxon>Tenggerimyces</taxon>
    </lineage>
</organism>
<name>A0ABV7YNA9_9ACTN</name>
<proteinExistence type="predicted"/>
<evidence type="ECO:0000313" key="1">
    <source>
        <dbReference type="EMBL" id="MFC3765504.1"/>
    </source>
</evidence>
<dbReference type="Proteomes" id="UP001595699">
    <property type="component" value="Unassembled WGS sequence"/>
</dbReference>
<dbReference type="RefSeq" id="WP_205119542.1">
    <property type="nucleotide sequence ID" value="NZ_JAFBCM010000001.1"/>
</dbReference>